<dbReference type="STRING" id="1121884.SAMN02745131_01998"/>
<feature type="transmembrane region" description="Helical" evidence="1">
    <location>
        <begin position="7"/>
        <end position="30"/>
    </location>
</feature>
<accession>A0A1M4ZM60</accession>
<keyword evidence="3" id="KW-1185">Reference proteome</keyword>
<evidence type="ECO:0000313" key="2">
    <source>
        <dbReference type="EMBL" id="SHF19149.1"/>
    </source>
</evidence>
<proteinExistence type="predicted"/>
<dbReference type="EMBL" id="FQUU01000007">
    <property type="protein sequence ID" value="SHF19149.1"/>
    <property type="molecule type" value="Genomic_DNA"/>
</dbReference>
<organism evidence="2 3">
    <name type="scientific">Flavisolibacter ginsengisoli DSM 18119</name>
    <dbReference type="NCBI Taxonomy" id="1121884"/>
    <lineage>
        <taxon>Bacteria</taxon>
        <taxon>Pseudomonadati</taxon>
        <taxon>Bacteroidota</taxon>
        <taxon>Chitinophagia</taxon>
        <taxon>Chitinophagales</taxon>
        <taxon>Chitinophagaceae</taxon>
        <taxon>Flavisolibacter</taxon>
    </lineage>
</organism>
<gene>
    <name evidence="2" type="ORF">SAMN02745131_01998</name>
</gene>
<evidence type="ECO:0000313" key="3">
    <source>
        <dbReference type="Proteomes" id="UP000184048"/>
    </source>
</evidence>
<keyword evidence="1" id="KW-0812">Transmembrane</keyword>
<dbReference type="Proteomes" id="UP000184048">
    <property type="component" value="Unassembled WGS sequence"/>
</dbReference>
<feature type="transmembrane region" description="Helical" evidence="1">
    <location>
        <begin position="36"/>
        <end position="57"/>
    </location>
</feature>
<keyword evidence="1" id="KW-1133">Transmembrane helix</keyword>
<sequence length="66" mass="7499">MTKFHPFFVIGTVGMILTAILHMFLSLMLTLTTVHATFYVMYPIFLTFLILGVVFTVKKQKASLTN</sequence>
<reference evidence="2 3" key="1">
    <citation type="submission" date="2016-11" db="EMBL/GenBank/DDBJ databases">
        <authorList>
            <person name="Jaros S."/>
            <person name="Januszkiewicz K."/>
            <person name="Wedrychowicz H."/>
        </authorList>
    </citation>
    <scope>NUCLEOTIDE SEQUENCE [LARGE SCALE GENOMIC DNA]</scope>
    <source>
        <strain evidence="2 3">DSM 18119</strain>
    </source>
</reference>
<name>A0A1M4ZM60_9BACT</name>
<dbReference type="AlphaFoldDB" id="A0A1M4ZM60"/>
<protein>
    <submittedName>
        <fullName evidence="2">Uncharacterized protein</fullName>
    </submittedName>
</protein>
<keyword evidence="1" id="KW-0472">Membrane</keyword>
<evidence type="ECO:0000256" key="1">
    <source>
        <dbReference type="SAM" id="Phobius"/>
    </source>
</evidence>